<reference evidence="2" key="1">
    <citation type="journal article" date="2019" name="Int. J. Syst. Evol. Microbiol.">
        <title>The Global Catalogue of Microorganisms (GCM) 10K type strain sequencing project: providing services to taxonomists for standard genome sequencing and annotation.</title>
        <authorList>
            <consortium name="The Broad Institute Genomics Platform"/>
            <consortium name="The Broad Institute Genome Sequencing Center for Infectious Disease"/>
            <person name="Wu L."/>
            <person name="Ma J."/>
        </authorList>
    </citation>
    <scope>NUCLEOTIDE SEQUENCE [LARGE SCALE GENOMIC DNA]</scope>
    <source>
        <strain evidence="2">CCUG 38813</strain>
    </source>
</reference>
<evidence type="ECO:0000313" key="2">
    <source>
        <dbReference type="Proteomes" id="UP001596031"/>
    </source>
</evidence>
<gene>
    <name evidence="1" type="ORF">ACFPOU_23740</name>
</gene>
<proteinExistence type="predicted"/>
<name>A0ABW0PUS6_9BURK</name>
<organism evidence="1 2">
    <name type="scientific">Massilia jejuensis</name>
    <dbReference type="NCBI Taxonomy" id="648894"/>
    <lineage>
        <taxon>Bacteria</taxon>
        <taxon>Pseudomonadati</taxon>
        <taxon>Pseudomonadota</taxon>
        <taxon>Betaproteobacteria</taxon>
        <taxon>Burkholderiales</taxon>
        <taxon>Oxalobacteraceae</taxon>
        <taxon>Telluria group</taxon>
        <taxon>Massilia</taxon>
    </lineage>
</organism>
<accession>A0ABW0PUS6</accession>
<protein>
    <recommendedName>
        <fullName evidence="3">DUF4760 domain-containing protein</fullName>
    </recommendedName>
</protein>
<evidence type="ECO:0000313" key="1">
    <source>
        <dbReference type="EMBL" id="MFC5514119.1"/>
    </source>
</evidence>
<keyword evidence="2" id="KW-1185">Reference proteome</keyword>
<comment type="caution">
    <text evidence="1">The sequence shown here is derived from an EMBL/GenBank/DDBJ whole genome shotgun (WGS) entry which is preliminary data.</text>
</comment>
<dbReference type="Proteomes" id="UP001596031">
    <property type="component" value="Unassembled WGS sequence"/>
</dbReference>
<dbReference type="RefSeq" id="WP_379727591.1">
    <property type="nucleotide sequence ID" value="NZ_JBHSMS010000105.1"/>
</dbReference>
<sequence length="143" mass="16488">MQALLTPVIALFAVYVAASQWSTARNKLRLDLFEKRYAVYEAAQKFISSIVTSGKVKDDSMFAYMAATRAAKWIVSHEVEEYLERELYTPALQLQTLQAMLEGVPAGDERTKNVERQFELKTHFNAQYKQLDIWFSAYLQLSH</sequence>
<evidence type="ECO:0008006" key="3">
    <source>
        <dbReference type="Google" id="ProtNLM"/>
    </source>
</evidence>
<dbReference type="EMBL" id="JBHSMS010000105">
    <property type="protein sequence ID" value="MFC5514119.1"/>
    <property type="molecule type" value="Genomic_DNA"/>
</dbReference>